<gene>
    <name evidence="2" type="ORF">B0T22DRAFT_164100</name>
</gene>
<dbReference type="Proteomes" id="UP001270362">
    <property type="component" value="Unassembled WGS sequence"/>
</dbReference>
<proteinExistence type="predicted"/>
<sequence length="282" mass="31649">MKTAEKPTAETTRRTGAKSESDRRACTEYAPLALRWMSAVTAPYPERRHETGTFAKVGFPWYGSCSKPPTLLPTPSATAPCTYPVLYLIRAWPGLGQLGVCPDSRMPHSVLAIDHQSAIACFQVVLVHACTHCTTPSTTWKPGSLFPIFTQCRYRIFTCVCISHSRPDGPKTLLEMFSFSFSFPSFDTGPRRSLSQPITMMLPSMARHPCSTLVSSHLLHQTHADTQNQPSHHIYVSVSHLLLFVDAINSERKSKAPGNEPKTNRRKRKKTTNWVHWAIQIW</sequence>
<protein>
    <submittedName>
        <fullName evidence="2">Uncharacterized protein</fullName>
    </submittedName>
</protein>
<dbReference type="EMBL" id="JAULSO010000002">
    <property type="protein sequence ID" value="KAK3688944.1"/>
    <property type="molecule type" value="Genomic_DNA"/>
</dbReference>
<accession>A0AAE0XA70</accession>
<comment type="caution">
    <text evidence="2">The sequence shown here is derived from an EMBL/GenBank/DDBJ whole genome shotgun (WGS) entry which is preliminary data.</text>
</comment>
<organism evidence="2 3">
    <name type="scientific">Podospora appendiculata</name>
    <dbReference type="NCBI Taxonomy" id="314037"/>
    <lineage>
        <taxon>Eukaryota</taxon>
        <taxon>Fungi</taxon>
        <taxon>Dikarya</taxon>
        <taxon>Ascomycota</taxon>
        <taxon>Pezizomycotina</taxon>
        <taxon>Sordariomycetes</taxon>
        <taxon>Sordariomycetidae</taxon>
        <taxon>Sordariales</taxon>
        <taxon>Podosporaceae</taxon>
        <taxon>Podospora</taxon>
    </lineage>
</organism>
<feature type="region of interest" description="Disordered" evidence="1">
    <location>
        <begin position="1"/>
        <end position="24"/>
    </location>
</feature>
<evidence type="ECO:0000256" key="1">
    <source>
        <dbReference type="SAM" id="MobiDB-lite"/>
    </source>
</evidence>
<reference evidence="2" key="1">
    <citation type="journal article" date="2023" name="Mol. Phylogenet. Evol.">
        <title>Genome-scale phylogeny and comparative genomics of the fungal order Sordariales.</title>
        <authorList>
            <person name="Hensen N."/>
            <person name="Bonometti L."/>
            <person name="Westerberg I."/>
            <person name="Brannstrom I.O."/>
            <person name="Guillou S."/>
            <person name="Cros-Aarteil S."/>
            <person name="Calhoun S."/>
            <person name="Haridas S."/>
            <person name="Kuo A."/>
            <person name="Mondo S."/>
            <person name="Pangilinan J."/>
            <person name="Riley R."/>
            <person name="LaButti K."/>
            <person name="Andreopoulos B."/>
            <person name="Lipzen A."/>
            <person name="Chen C."/>
            <person name="Yan M."/>
            <person name="Daum C."/>
            <person name="Ng V."/>
            <person name="Clum A."/>
            <person name="Steindorff A."/>
            <person name="Ohm R.A."/>
            <person name="Martin F."/>
            <person name="Silar P."/>
            <person name="Natvig D.O."/>
            <person name="Lalanne C."/>
            <person name="Gautier V."/>
            <person name="Ament-Velasquez S.L."/>
            <person name="Kruys A."/>
            <person name="Hutchinson M.I."/>
            <person name="Powell A.J."/>
            <person name="Barry K."/>
            <person name="Miller A.N."/>
            <person name="Grigoriev I.V."/>
            <person name="Debuchy R."/>
            <person name="Gladieux P."/>
            <person name="Hiltunen Thoren M."/>
            <person name="Johannesson H."/>
        </authorList>
    </citation>
    <scope>NUCLEOTIDE SEQUENCE</scope>
    <source>
        <strain evidence="2">CBS 314.62</strain>
    </source>
</reference>
<name>A0AAE0XA70_9PEZI</name>
<reference evidence="2" key="2">
    <citation type="submission" date="2023-06" db="EMBL/GenBank/DDBJ databases">
        <authorList>
            <consortium name="Lawrence Berkeley National Laboratory"/>
            <person name="Haridas S."/>
            <person name="Hensen N."/>
            <person name="Bonometti L."/>
            <person name="Westerberg I."/>
            <person name="Brannstrom I.O."/>
            <person name="Guillou S."/>
            <person name="Cros-Aarteil S."/>
            <person name="Calhoun S."/>
            <person name="Kuo A."/>
            <person name="Mondo S."/>
            <person name="Pangilinan J."/>
            <person name="Riley R."/>
            <person name="Labutti K."/>
            <person name="Andreopoulos B."/>
            <person name="Lipzen A."/>
            <person name="Chen C."/>
            <person name="Yanf M."/>
            <person name="Daum C."/>
            <person name="Ng V."/>
            <person name="Clum A."/>
            <person name="Steindorff A."/>
            <person name="Ohm R."/>
            <person name="Martin F."/>
            <person name="Silar P."/>
            <person name="Natvig D."/>
            <person name="Lalanne C."/>
            <person name="Gautier V."/>
            <person name="Ament-Velasquez S.L."/>
            <person name="Kruys A."/>
            <person name="Hutchinson M.I."/>
            <person name="Powell A.J."/>
            <person name="Barry K."/>
            <person name="Miller A.N."/>
            <person name="Grigoriev I.V."/>
            <person name="Debuchy R."/>
            <person name="Gladieux P."/>
            <person name="Thoren M.H."/>
            <person name="Johannesson H."/>
        </authorList>
    </citation>
    <scope>NUCLEOTIDE SEQUENCE</scope>
    <source>
        <strain evidence="2">CBS 314.62</strain>
    </source>
</reference>
<evidence type="ECO:0000313" key="2">
    <source>
        <dbReference type="EMBL" id="KAK3688944.1"/>
    </source>
</evidence>
<keyword evidence="3" id="KW-1185">Reference proteome</keyword>
<evidence type="ECO:0000313" key="3">
    <source>
        <dbReference type="Proteomes" id="UP001270362"/>
    </source>
</evidence>
<dbReference type="AlphaFoldDB" id="A0AAE0XA70"/>